<keyword evidence="3 9" id="KW-0645">Protease</keyword>
<keyword evidence="8 9" id="KW-0472">Membrane</keyword>
<dbReference type="Proteomes" id="UP000250579">
    <property type="component" value="Chromosome"/>
</dbReference>
<feature type="active site" evidence="9">
    <location>
        <position position="129"/>
    </location>
</feature>
<feature type="transmembrane region" description="Helical" evidence="9">
    <location>
        <begin position="49"/>
        <end position="66"/>
    </location>
</feature>
<dbReference type="GO" id="GO:0004190">
    <property type="term" value="F:aspartic-type endopeptidase activity"/>
    <property type="evidence" value="ECO:0007669"/>
    <property type="project" value="UniProtKB-UniRule"/>
</dbReference>
<dbReference type="GO" id="GO:0005886">
    <property type="term" value="C:plasma membrane"/>
    <property type="evidence" value="ECO:0007669"/>
    <property type="project" value="UniProtKB-SubCell"/>
</dbReference>
<evidence type="ECO:0000256" key="5">
    <source>
        <dbReference type="ARBA" id="ARBA00022750"/>
    </source>
</evidence>
<protein>
    <recommendedName>
        <fullName evidence="9">Lipoprotein signal peptidase</fullName>
        <ecNumber evidence="9">3.4.23.36</ecNumber>
    </recommendedName>
    <alternativeName>
        <fullName evidence="9">Prolipoprotein signal peptidase</fullName>
    </alternativeName>
    <alternativeName>
        <fullName evidence="9">Signal peptidase II</fullName>
        <shortName evidence="9">SPase II</shortName>
    </alternativeName>
</protein>
<gene>
    <name evidence="9 11" type="primary">lspA</name>
    <name evidence="11" type="ORF">CE139_14875</name>
</gene>
<evidence type="ECO:0000256" key="4">
    <source>
        <dbReference type="ARBA" id="ARBA00022692"/>
    </source>
</evidence>
<comment type="catalytic activity">
    <reaction evidence="9">
        <text>Release of signal peptides from bacterial membrane prolipoproteins. Hydrolyzes -Xaa-Yaa-Zaa-|-(S,diacylglyceryl)Cys-, in which Xaa is hydrophobic (preferably Leu), and Yaa (Ala or Ser) and Zaa (Gly or Ala) have small, neutral side chains.</text>
        <dbReference type="EC" id="3.4.23.36"/>
    </reaction>
</comment>
<comment type="function">
    <text evidence="9">This protein specifically catalyzes the removal of signal peptides from prolipoproteins.</text>
</comment>
<feature type="transmembrane region" description="Helical" evidence="9">
    <location>
        <begin position="142"/>
        <end position="162"/>
    </location>
</feature>
<accession>A0A2Z5A9T4</accession>
<dbReference type="EMBL" id="CP022198">
    <property type="protein sequence ID" value="AXA67043.1"/>
    <property type="molecule type" value="Genomic_DNA"/>
</dbReference>
<dbReference type="PANTHER" id="PTHR33695:SF1">
    <property type="entry name" value="LIPOPROTEIN SIGNAL PEPTIDASE"/>
    <property type="match status" value="1"/>
</dbReference>
<evidence type="ECO:0000256" key="10">
    <source>
        <dbReference type="RuleBase" id="RU004181"/>
    </source>
</evidence>
<keyword evidence="4 9" id="KW-0812">Transmembrane</keyword>
<evidence type="ECO:0000256" key="8">
    <source>
        <dbReference type="ARBA" id="ARBA00023136"/>
    </source>
</evidence>
<dbReference type="HAMAP" id="MF_00161">
    <property type="entry name" value="LspA"/>
    <property type="match status" value="1"/>
</dbReference>
<sequence>MESSMKRSTWTLWAITGAGLAFVAVDQLIKLAALAQLAAISYRLGTSSLWMDVVLSLNPGAFLSIGQDLPQTVKSVIFLCALAAVAGVIYWALSHWQQSPGRSAALYLIALGGGSNLIDRFFRDGHVVDYLVLNLGSLHTGVFNLADVAIMAGVAYLALSGFSKEQKALA</sequence>
<evidence type="ECO:0000256" key="6">
    <source>
        <dbReference type="ARBA" id="ARBA00022801"/>
    </source>
</evidence>
<dbReference type="InterPro" id="IPR001872">
    <property type="entry name" value="Peptidase_A8"/>
</dbReference>
<comment type="similarity">
    <text evidence="1 9 10">Belongs to the peptidase A8 family.</text>
</comment>
<evidence type="ECO:0000313" key="12">
    <source>
        <dbReference type="Proteomes" id="UP000250579"/>
    </source>
</evidence>
<evidence type="ECO:0000256" key="3">
    <source>
        <dbReference type="ARBA" id="ARBA00022670"/>
    </source>
</evidence>
<feature type="transmembrane region" description="Helical" evidence="9">
    <location>
        <begin position="72"/>
        <end position="93"/>
    </location>
</feature>
<evidence type="ECO:0000256" key="9">
    <source>
        <dbReference type="HAMAP-Rule" id="MF_00161"/>
    </source>
</evidence>
<evidence type="ECO:0000256" key="2">
    <source>
        <dbReference type="ARBA" id="ARBA00022475"/>
    </source>
</evidence>
<feature type="transmembrane region" description="Helical" evidence="9">
    <location>
        <begin position="12"/>
        <end position="37"/>
    </location>
</feature>
<keyword evidence="7 9" id="KW-1133">Transmembrane helix</keyword>
<feature type="active site" evidence="9">
    <location>
        <position position="147"/>
    </location>
</feature>
<evidence type="ECO:0000256" key="7">
    <source>
        <dbReference type="ARBA" id="ARBA00022989"/>
    </source>
</evidence>
<dbReference type="EC" id="3.4.23.36" evidence="9"/>
<comment type="subcellular location">
    <subcellularLocation>
        <location evidence="9">Cell membrane</location>
        <topology evidence="9">Multi-pass membrane protein</topology>
    </subcellularLocation>
</comment>
<proteinExistence type="inferred from homology"/>
<reference evidence="11 12" key="1">
    <citation type="submission" date="2017-06" db="EMBL/GenBank/DDBJ databases">
        <title>Evolution towards high GC content and high-temperature stress adaptation in endophytic Pseudomonas oryzihabitans impacted its plant-growth promoting traits.</title>
        <authorList>
            <person name="Nascimento F.X."/>
        </authorList>
    </citation>
    <scope>NUCLEOTIDE SEQUENCE [LARGE SCALE GENOMIC DNA]</scope>
    <source>
        <strain evidence="11 12">MS8</strain>
    </source>
</reference>
<evidence type="ECO:0000256" key="1">
    <source>
        <dbReference type="ARBA" id="ARBA00006139"/>
    </source>
</evidence>
<name>A0A2Z5A9T4_9PSED</name>
<dbReference type="PANTHER" id="PTHR33695">
    <property type="entry name" value="LIPOPROTEIN SIGNAL PEPTIDASE"/>
    <property type="match status" value="1"/>
</dbReference>
<organism evidence="11 12">
    <name type="scientific">Pseudomonas oryzihabitans</name>
    <dbReference type="NCBI Taxonomy" id="47885"/>
    <lineage>
        <taxon>Bacteria</taxon>
        <taxon>Pseudomonadati</taxon>
        <taxon>Pseudomonadota</taxon>
        <taxon>Gammaproteobacteria</taxon>
        <taxon>Pseudomonadales</taxon>
        <taxon>Pseudomonadaceae</taxon>
        <taxon>Pseudomonas</taxon>
    </lineage>
</organism>
<dbReference type="UniPathway" id="UPA00665"/>
<keyword evidence="6 9" id="KW-0378">Hydrolase</keyword>
<dbReference type="GO" id="GO:0006508">
    <property type="term" value="P:proteolysis"/>
    <property type="evidence" value="ECO:0007669"/>
    <property type="project" value="UniProtKB-KW"/>
</dbReference>
<dbReference type="NCBIfam" id="TIGR00077">
    <property type="entry name" value="lspA"/>
    <property type="match status" value="1"/>
</dbReference>
<dbReference type="Pfam" id="PF01252">
    <property type="entry name" value="Peptidase_A8"/>
    <property type="match status" value="1"/>
</dbReference>
<keyword evidence="5 9" id="KW-0064">Aspartyl protease</keyword>
<evidence type="ECO:0000313" key="11">
    <source>
        <dbReference type="EMBL" id="AXA67043.1"/>
    </source>
</evidence>
<dbReference type="AlphaFoldDB" id="A0A2Z5A9T4"/>
<dbReference type="PRINTS" id="PR00781">
    <property type="entry name" value="LIPOSIGPTASE"/>
</dbReference>
<comment type="pathway">
    <text evidence="9">Protein modification; lipoprotein biosynthesis (signal peptide cleavage).</text>
</comment>
<keyword evidence="2 9" id="KW-1003">Cell membrane</keyword>